<proteinExistence type="predicted"/>
<name>A0A923LE50_9FIRM</name>
<comment type="caution">
    <text evidence="1">The sequence shown here is derived from an EMBL/GenBank/DDBJ whole genome shotgun (WGS) entry which is preliminary data.</text>
</comment>
<dbReference type="EMBL" id="JACOOR010000009">
    <property type="protein sequence ID" value="MBC5660933.1"/>
    <property type="molecule type" value="Genomic_DNA"/>
</dbReference>
<sequence length="167" mass="19217">MISFQIEDVKNFMNKLLLGGTFDAFHVVEGSVITYNTFHIDGHLHPDYYSKEEQEALGLSTRRFSRWQEVKPFCLELIKGKRTPLGFHFTFQLSPENTEKLLSQTASPFSPGDVNGLALNIRYEDGHVICTTALSLNLFTMDKSLEHAWDQMVQKFFLKQDLAFHLL</sequence>
<dbReference type="Proteomes" id="UP000649345">
    <property type="component" value="Unassembled WGS sequence"/>
</dbReference>
<dbReference type="InterPro" id="IPR043779">
    <property type="entry name" value="DUF5721"/>
</dbReference>
<gene>
    <name evidence="1" type="ORF">H8S44_14315</name>
</gene>
<keyword evidence="2" id="KW-1185">Reference proteome</keyword>
<evidence type="ECO:0000313" key="2">
    <source>
        <dbReference type="Proteomes" id="UP000649345"/>
    </source>
</evidence>
<dbReference type="AlphaFoldDB" id="A0A923LE50"/>
<accession>A0A923LE50</accession>
<dbReference type="RefSeq" id="WP_186873877.1">
    <property type="nucleotide sequence ID" value="NZ_JACOOR010000009.1"/>
</dbReference>
<protein>
    <submittedName>
        <fullName evidence="1">Uncharacterized protein</fullName>
    </submittedName>
</protein>
<organism evidence="1 2">
    <name type="scientific">Anaerosacchariphilus hominis</name>
    <dbReference type="NCBI Taxonomy" id="2763017"/>
    <lineage>
        <taxon>Bacteria</taxon>
        <taxon>Bacillati</taxon>
        <taxon>Bacillota</taxon>
        <taxon>Clostridia</taxon>
        <taxon>Lachnospirales</taxon>
        <taxon>Lachnospiraceae</taxon>
        <taxon>Anaerosacchariphilus</taxon>
    </lineage>
</organism>
<reference evidence="1" key="1">
    <citation type="submission" date="2020-08" db="EMBL/GenBank/DDBJ databases">
        <title>Genome public.</title>
        <authorList>
            <person name="Liu C."/>
            <person name="Sun Q."/>
        </authorList>
    </citation>
    <scope>NUCLEOTIDE SEQUENCE</scope>
    <source>
        <strain evidence="1">NSJ-68</strain>
    </source>
</reference>
<evidence type="ECO:0000313" key="1">
    <source>
        <dbReference type="EMBL" id="MBC5660933.1"/>
    </source>
</evidence>
<dbReference type="Pfam" id="PF18988">
    <property type="entry name" value="DUF5721"/>
    <property type="match status" value="1"/>
</dbReference>